<evidence type="ECO:0000313" key="2">
    <source>
        <dbReference type="Proteomes" id="UP000824001"/>
    </source>
</evidence>
<sequence>MEIIWHGYACFELISGGYSLLLDPFRGGTLAGFPELRFEADEALCSHGHDGHGALSAVRLRGRGLPSPFEVEDMPTYHDVLRGRLRGENTARIIRAEGLRHVHLGDLGCGLTRAQEEKISGCDALMLPVGGILTIEPYAAYELVRRTGPGLVLPMHYNVGGGSRRLRPLEEFISLFSPEEAEYLPTNRLTLDKSTRPAALVAVLRPPWRGK</sequence>
<evidence type="ECO:0000313" key="1">
    <source>
        <dbReference type="EMBL" id="HIS65955.1"/>
    </source>
</evidence>
<dbReference type="PANTHER" id="PTHR39189:SF1">
    <property type="entry name" value="UPF0173 METAL-DEPENDENT HYDROLASE YTKL"/>
    <property type="match status" value="1"/>
</dbReference>
<dbReference type="Pfam" id="PF13483">
    <property type="entry name" value="Lactamase_B_3"/>
    <property type="match status" value="1"/>
</dbReference>
<dbReference type="InterPro" id="IPR036866">
    <property type="entry name" value="RibonucZ/Hydroxyglut_hydro"/>
</dbReference>
<dbReference type="PANTHER" id="PTHR39189">
    <property type="entry name" value="UPF0173 METAL-DEPENDENT HYDROLASE YTKL"/>
    <property type="match status" value="1"/>
</dbReference>
<name>A0A9D1FBY4_9FIRM</name>
<dbReference type="Proteomes" id="UP000824001">
    <property type="component" value="Unassembled WGS sequence"/>
</dbReference>
<protein>
    <submittedName>
        <fullName evidence="1">MBL fold metallo-hydrolase</fullName>
    </submittedName>
</protein>
<accession>A0A9D1FBY4</accession>
<dbReference type="EMBL" id="DVJK01000004">
    <property type="protein sequence ID" value="HIS65955.1"/>
    <property type="molecule type" value="Genomic_DNA"/>
</dbReference>
<dbReference type="Gene3D" id="3.60.15.10">
    <property type="entry name" value="Ribonuclease Z/Hydroxyacylglutathione hydrolase-like"/>
    <property type="match status" value="1"/>
</dbReference>
<reference evidence="1" key="1">
    <citation type="submission" date="2020-10" db="EMBL/GenBank/DDBJ databases">
        <authorList>
            <person name="Gilroy R."/>
        </authorList>
    </citation>
    <scope>NUCLEOTIDE SEQUENCE</scope>
    <source>
        <strain evidence="1">ChiHjej10B9-9673</strain>
    </source>
</reference>
<gene>
    <name evidence="1" type="ORF">IAC18_00195</name>
</gene>
<organism evidence="1 2">
    <name type="scientific">Candidatus Scatomorpha merdipullorum</name>
    <dbReference type="NCBI Taxonomy" id="2840927"/>
    <lineage>
        <taxon>Bacteria</taxon>
        <taxon>Bacillati</taxon>
        <taxon>Bacillota</taxon>
        <taxon>Clostridia</taxon>
        <taxon>Eubacteriales</taxon>
        <taxon>Candidatus Scatomorpha</taxon>
    </lineage>
</organism>
<dbReference type="AlphaFoldDB" id="A0A9D1FBY4"/>
<proteinExistence type="predicted"/>
<reference evidence="1" key="2">
    <citation type="journal article" date="2021" name="PeerJ">
        <title>Extensive microbial diversity within the chicken gut microbiome revealed by metagenomics and culture.</title>
        <authorList>
            <person name="Gilroy R."/>
            <person name="Ravi A."/>
            <person name="Getino M."/>
            <person name="Pursley I."/>
            <person name="Horton D.L."/>
            <person name="Alikhan N.F."/>
            <person name="Baker D."/>
            <person name="Gharbi K."/>
            <person name="Hall N."/>
            <person name="Watson M."/>
            <person name="Adriaenssens E.M."/>
            <person name="Foster-Nyarko E."/>
            <person name="Jarju S."/>
            <person name="Secka A."/>
            <person name="Antonio M."/>
            <person name="Oren A."/>
            <person name="Chaudhuri R.R."/>
            <person name="La Ragione R."/>
            <person name="Hildebrand F."/>
            <person name="Pallen M.J."/>
        </authorList>
    </citation>
    <scope>NUCLEOTIDE SEQUENCE</scope>
    <source>
        <strain evidence="1">ChiHjej10B9-9673</strain>
    </source>
</reference>
<comment type="caution">
    <text evidence="1">The sequence shown here is derived from an EMBL/GenBank/DDBJ whole genome shotgun (WGS) entry which is preliminary data.</text>
</comment>
<dbReference type="SUPFAM" id="SSF56281">
    <property type="entry name" value="Metallo-hydrolase/oxidoreductase"/>
    <property type="match status" value="1"/>
</dbReference>